<dbReference type="AlphaFoldDB" id="A0A287UXW9"/>
<dbReference type="SUPFAM" id="SSF49599">
    <property type="entry name" value="TRAF domain-like"/>
    <property type="match status" value="1"/>
</dbReference>
<protein>
    <recommendedName>
        <fullName evidence="4">SIAH-type domain-containing protein</fullName>
    </recommendedName>
</protein>
<reference evidence="2" key="3">
    <citation type="submission" date="2022-01" db="UniProtKB">
        <authorList>
            <consortium name="EnsemblPlants"/>
        </authorList>
    </citation>
    <scope>IDENTIFICATION</scope>
    <source>
        <strain evidence="2">subsp. vulgare</strain>
    </source>
</reference>
<organism evidence="2 3">
    <name type="scientific">Hordeum vulgare subsp. vulgare</name>
    <name type="common">Domesticated barley</name>
    <dbReference type="NCBI Taxonomy" id="112509"/>
    <lineage>
        <taxon>Eukaryota</taxon>
        <taxon>Viridiplantae</taxon>
        <taxon>Streptophyta</taxon>
        <taxon>Embryophyta</taxon>
        <taxon>Tracheophyta</taxon>
        <taxon>Spermatophyta</taxon>
        <taxon>Magnoliopsida</taxon>
        <taxon>Liliopsida</taxon>
        <taxon>Poales</taxon>
        <taxon>Poaceae</taxon>
        <taxon>BOP clade</taxon>
        <taxon>Pooideae</taxon>
        <taxon>Triticodae</taxon>
        <taxon>Triticeae</taxon>
        <taxon>Hordeinae</taxon>
        <taxon>Hordeum</taxon>
    </lineage>
</organism>
<gene>
    <name evidence="2" type="primary">LOC123403068</name>
</gene>
<dbReference type="GeneID" id="123403068"/>
<evidence type="ECO:0008006" key="4">
    <source>
        <dbReference type="Google" id="ProtNLM"/>
    </source>
</evidence>
<reference evidence="3" key="1">
    <citation type="journal article" date="2012" name="Nature">
        <title>A physical, genetic and functional sequence assembly of the barley genome.</title>
        <authorList>
            <consortium name="The International Barley Genome Sequencing Consortium"/>
            <person name="Mayer K.F."/>
            <person name="Waugh R."/>
            <person name="Brown J.W."/>
            <person name="Schulman A."/>
            <person name="Langridge P."/>
            <person name="Platzer M."/>
            <person name="Fincher G.B."/>
            <person name="Muehlbauer G.J."/>
            <person name="Sato K."/>
            <person name="Close T.J."/>
            <person name="Wise R.P."/>
            <person name="Stein N."/>
        </authorList>
    </citation>
    <scope>NUCLEOTIDE SEQUENCE [LARGE SCALE GENOMIC DNA]</scope>
    <source>
        <strain evidence="3">cv. Morex</strain>
    </source>
</reference>
<dbReference type="EnsemblPlants" id="HORVU.MOREX.r3.6HG0621700.1">
    <property type="protein sequence ID" value="HORVU.MOREX.r3.6HG0621700.1"/>
    <property type="gene ID" value="HORVU.MOREX.r3.6HG0621700"/>
</dbReference>
<dbReference type="Gramene" id="HORVU.MOREX.r2.6HG0515730.1">
    <property type="protein sequence ID" value="HORVU.MOREX.r2.6HG0515730.1"/>
    <property type="gene ID" value="HORVU.MOREX.r2.6HG0515730"/>
</dbReference>
<dbReference type="KEGG" id="hvg:123403068"/>
<feature type="compositionally biased region" description="Low complexity" evidence="1">
    <location>
        <begin position="24"/>
        <end position="33"/>
    </location>
</feature>
<proteinExistence type="predicted"/>
<dbReference type="Gramene" id="HORVU.MOREX.r3.6HG0621700.1">
    <property type="protein sequence ID" value="HORVU.MOREX.r3.6HG0621700.1"/>
    <property type="gene ID" value="HORVU.MOREX.r3.6HG0621700"/>
</dbReference>
<dbReference type="Proteomes" id="UP000011116">
    <property type="component" value="Chromosome 6H"/>
</dbReference>
<reference evidence="2" key="2">
    <citation type="submission" date="2020-10" db="EMBL/GenBank/DDBJ databases">
        <authorList>
            <person name="Scholz U."/>
            <person name="Mascher M."/>
            <person name="Fiebig A."/>
        </authorList>
    </citation>
    <scope>NUCLEOTIDE SEQUENCE [LARGE SCALE GENOMIC DNA]</scope>
    <source>
        <strain evidence="2">cv. Morex</strain>
    </source>
</reference>
<sequence>MGRKWKSTAHGKTPTSEGRPCRKSVAAPSPVAAEAPEPAAAFNAMEPHHQRKGGPGPLKQARSAGAVSLAKEKVVKLDFDVSMRVLNCDMCHGLLKAPIFQCSLLRHVACRSCSECHGGKCRPCADLATTAVYVQSSYLDTLFGHIKLKEAWPYKKYGCTSSIPVGEGDPAAAWELESCWFRPCPFKGSPADLVRHLTGRHALAAHKFTYGQDYIYDSDEMDSSLVYADEMGSWTGCEELLVGEDGGVFHLMADLTADFEQFPFPFVALLCVRNSAAAAAAAGPVYSYSVAAVDAPPAERRKLKPEIKEVVVGPDWKMKRDCFRLFPAMLREGKSVLVRICISKAESSSGSC</sequence>
<evidence type="ECO:0000256" key="1">
    <source>
        <dbReference type="SAM" id="MobiDB-lite"/>
    </source>
</evidence>
<dbReference type="InterPro" id="IPR044286">
    <property type="entry name" value="SINL_plant"/>
</dbReference>
<name>A0A287UXW9_HORVV</name>
<feature type="region of interest" description="Disordered" evidence="1">
    <location>
        <begin position="1"/>
        <end position="33"/>
    </location>
</feature>
<dbReference type="PANTHER" id="PTHR46632">
    <property type="entry name" value="E3 UBIQUITIN-PROTEIN LIGASE SINA-LIKE 4"/>
    <property type="match status" value="1"/>
</dbReference>
<dbReference type="RefSeq" id="XP_044952976.1">
    <property type="nucleotide sequence ID" value="XM_045097041.1"/>
</dbReference>
<dbReference type="InParanoid" id="A0A287UXW9"/>
<dbReference type="STRING" id="112509.A0A287UXW9"/>
<dbReference type="OrthoDB" id="10316637at2759"/>
<accession>A0A287UXW9</accession>
<evidence type="ECO:0000313" key="2">
    <source>
        <dbReference type="EnsemblPlants" id="HORVU.MOREX.r3.6HG0621700.1"/>
    </source>
</evidence>
<dbReference type="PANTHER" id="PTHR46632:SF10">
    <property type="entry name" value="E3 UBIQUITIN-PROTEIN LIGASE"/>
    <property type="match status" value="1"/>
</dbReference>
<keyword evidence="3" id="KW-1185">Reference proteome</keyword>
<evidence type="ECO:0000313" key="3">
    <source>
        <dbReference type="Proteomes" id="UP000011116"/>
    </source>
</evidence>
<dbReference type="OMA" id="RICISKA"/>